<gene>
    <name evidence="2" type="ORF">RchiOBHm_Chr5g0006071</name>
</gene>
<organism evidence="2 3">
    <name type="scientific">Rosa chinensis</name>
    <name type="common">China rose</name>
    <dbReference type="NCBI Taxonomy" id="74649"/>
    <lineage>
        <taxon>Eukaryota</taxon>
        <taxon>Viridiplantae</taxon>
        <taxon>Streptophyta</taxon>
        <taxon>Embryophyta</taxon>
        <taxon>Tracheophyta</taxon>
        <taxon>Spermatophyta</taxon>
        <taxon>Magnoliopsida</taxon>
        <taxon>eudicotyledons</taxon>
        <taxon>Gunneridae</taxon>
        <taxon>Pentapetalae</taxon>
        <taxon>rosids</taxon>
        <taxon>fabids</taxon>
        <taxon>Rosales</taxon>
        <taxon>Rosaceae</taxon>
        <taxon>Rosoideae</taxon>
        <taxon>Rosoideae incertae sedis</taxon>
        <taxon>Rosa</taxon>
    </lineage>
</organism>
<comment type="caution">
    <text evidence="2">The sequence shown here is derived from an EMBL/GenBank/DDBJ whole genome shotgun (WGS) entry which is preliminary data.</text>
</comment>
<dbReference type="GO" id="GO:0016787">
    <property type="term" value="F:hydrolase activity"/>
    <property type="evidence" value="ECO:0007669"/>
    <property type="project" value="UniProtKB-KW"/>
</dbReference>
<dbReference type="AlphaFoldDB" id="A0A2P6Q3F9"/>
<dbReference type="Pfam" id="PF00931">
    <property type="entry name" value="NB-ARC"/>
    <property type="match status" value="1"/>
</dbReference>
<feature type="domain" description="NB-ARC" evidence="1">
    <location>
        <begin position="22"/>
        <end position="84"/>
    </location>
</feature>
<keyword evidence="2" id="KW-0378">Hydrolase</keyword>
<reference evidence="2 3" key="1">
    <citation type="journal article" date="2018" name="Nat. Genet.">
        <title>The Rosa genome provides new insights in the design of modern roses.</title>
        <authorList>
            <person name="Bendahmane M."/>
        </authorList>
    </citation>
    <scope>NUCLEOTIDE SEQUENCE [LARGE SCALE GENOMIC DNA]</scope>
    <source>
        <strain evidence="3">cv. Old Blush</strain>
    </source>
</reference>
<dbReference type="InterPro" id="IPR027417">
    <property type="entry name" value="P-loop_NTPase"/>
</dbReference>
<dbReference type="Gramene" id="PRQ28722">
    <property type="protein sequence ID" value="PRQ28722"/>
    <property type="gene ID" value="RchiOBHm_Chr5g0006071"/>
</dbReference>
<dbReference type="GO" id="GO:0043531">
    <property type="term" value="F:ADP binding"/>
    <property type="evidence" value="ECO:0007669"/>
    <property type="project" value="InterPro"/>
</dbReference>
<sequence>MQSHDQDALFGAEKKDIPLDFSTMSYTHLVEILVRYLQQKRYVVVLDDVWDIDLWKQIHVAFPDGRNGSRVMLATRKEDVASFSFGVEKLSSPC</sequence>
<evidence type="ECO:0000313" key="2">
    <source>
        <dbReference type="EMBL" id="PRQ28722.1"/>
    </source>
</evidence>
<name>A0A2P6Q3F9_ROSCH</name>
<dbReference type="Proteomes" id="UP000238479">
    <property type="component" value="Chromosome 5"/>
</dbReference>
<accession>A0A2P6Q3F9</accession>
<dbReference type="Gene3D" id="3.40.50.300">
    <property type="entry name" value="P-loop containing nucleotide triphosphate hydrolases"/>
    <property type="match status" value="1"/>
</dbReference>
<keyword evidence="3" id="KW-1185">Reference proteome</keyword>
<protein>
    <submittedName>
        <fullName evidence="2">Putative P-loop containing nucleoside triphosphate hydrolase</fullName>
    </submittedName>
</protein>
<dbReference type="SUPFAM" id="SSF52540">
    <property type="entry name" value="P-loop containing nucleoside triphosphate hydrolases"/>
    <property type="match status" value="1"/>
</dbReference>
<dbReference type="EMBL" id="PDCK01000043">
    <property type="protein sequence ID" value="PRQ28722.1"/>
    <property type="molecule type" value="Genomic_DNA"/>
</dbReference>
<dbReference type="STRING" id="74649.A0A2P6Q3F9"/>
<proteinExistence type="predicted"/>
<dbReference type="InterPro" id="IPR002182">
    <property type="entry name" value="NB-ARC"/>
</dbReference>
<evidence type="ECO:0000259" key="1">
    <source>
        <dbReference type="Pfam" id="PF00931"/>
    </source>
</evidence>
<evidence type="ECO:0000313" key="3">
    <source>
        <dbReference type="Proteomes" id="UP000238479"/>
    </source>
</evidence>